<accession>A0A0U2NTW9</accession>
<dbReference type="CDD" id="cd01127">
    <property type="entry name" value="TrwB_TraG_TraD_VirD4"/>
    <property type="match status" value="1"/>
</dbReference>
<protein>
    <submittedName>
        <fullName evidence="1">Uncharacterized protein</fullName>
    </submittedName>
</protein>
<evidence type="ECO:0000313" key="1">
    <source>
        <dbReference type="EMBL" id="ALS38690.1"/>
    </source>
</evidence>
<dbReference type="Pfam" id="PF02534">
    <property type="entry name" value="T4SS-DNA_transf"/>
    <property type="match status" value="1"/>
</dbReference>
<gene>
    <name evidence="1" type="ORF">ATZ35_16495</name>
</gene>
<proteinExistence type="predicted"/>
<dbReference type="KEGG" id="erx:ATZ35_16495"/>
<dbReference type="GO" id="GO:0016020">
    <property type="term" value="C:membrane"/>
    <property type="evidence" value="ECO:0007669"/>
    <property type="project" value="InterPro"/>
</dbReference>
<dbReference type="InterPro" id="IPR003688">
    <property type="entry name" value="TraG/VirD4"/>
</dbReference>
<dbReference type="Proteomes" id="UP000067523">
    <property type="component" value="Chromosome"/>
</dbReference>
<dbReference type="STRING" id="118060.ATZ35_16495"/>
<reference evidence="2" key="1">
    <citation type="submission" date="2015-12" db="EMBL/GenBank/DDBJ databases">
        <authorList>
            <person name="Lauer A."/>
            <person name="Humrighouse B."/>
            <person name="Loparev V."/>
            <person name="Shewmaker P.L."/>
            <person name="Whitney A.M."/>
            <person name="McLaughlin R.W."/>
        </authorList>
    </citation>
    <scope>NUCLEOTIDE SEQUENCE [LARGE SCALE GENOMIC DNA]</scope>
    <source>
        <strain evidence="2">LMG 26678</strain>
    </source>
</reference>
<dbReference type="EMBL" id="CP013655">
    <property type="protein sequence ID" value="ALS38690.1"/>
    <property type="molecule type" value="Genomic_DNA"/>
</dbReference>
<dbReference type="Gene3D" id="3.40.50.300">
    <property type="entry name" value="P-loop containing nucleotide triphosphate hydrolases"/>
    <property type="match status" value="2"/>
</dbReference>
<dbReference type="AlphaFoldDB" id="A0A0U2NTW9"/>
<dbReference type="InterPro" id="IPR051162">
    <property type="entry name" value="T4SS_component"/>
</dbReference>
<keyword evidence="2" id="KW-1185">Reference proteome</keyword>
<dbReference type="InterPro" id="IPR027417">
    <property type="entry name" value="P-loop_NTPase"/>
</dbReference>
<sequence length="734" mass="82398">MKKIENLTWHKLSWTRPIEFENIQNLVHHLAVTEKKPVAYEIRATSGKITYFLGTEKDEFAKIQKIFKTHGVDFGTELIKDTSTRKTIKVARKLSIAKPILSLKTDKANELTRIITATIAQASLKDEIVIQLLVASSLPPEHLPNKNVPDPHTSWWQIISNGNPPVASSDTRTAIKNKVKSHRLRTMIRIGASCKDEAKARSYILSVLSAFRMLEAGGNKLNLHPEDPLNIDTAKLPWKYSKLSVPELANFMIAPIGQEDLSGITPIHPKLLLPPLGMKDPPKNQARAFGTTLNENSEDRRLLHLSANDARTNTFIVGSTGSGKSVILENLCLADAQNGHGFVLLDVKQSLVESVAERLPEHRLKDCVVLEIGGYNPIGINPLQFIDGKNSEIVAESVLSALRGLFPEFGVFTEELLTTGLLTLAQSKNMTLLHLPILFTNASFRHKVTSKLTDMYLKSYWANFEAMPEKERKVQLGALNRRLNVLLMRPALRNLLGQPYPKFNLEDVFDKNKNTILLIPLNSGIVGETAAELVGSLVINLLWNIILKRAEQPEKDRKPVMIYIDEFHSFLKYSEANFQQMLEMCRSLGVGYTLVCQNLGQLSKELKELVFANAKSKIIFSVPNKRDAVQFADLTASQLSEIDFTLPQFRVYATLNRKDIANVWLSGKTFPSKPSKRLPIEVFARSAEKYGRDIAEIEKEYIDLMNQSNSQDDDLNDLDIDLIIGKKPKKKADN</sequence>
<dbReference type="SUPFAM" id="SSF52540">
    <property type="entry name" value="P-loop containing nucleoside triphosphate hydrolases"/>
    <property type="match status" value="1"/>
</dbReference>
<dbReference type="PANTHER" id="PTHR30121">
    <property type="entry name" value="UNCHARACTERIZED PROTEIN YJGR-RELATED"/>
    <property type="match status" value="1"/>
</dbReference>
<dbReference type="PANTHER" id="PTHR30121:SF6">
    <property type="entry name" value="SLR6007 PROTEIN"/>
    <property type="match status" value="1"/>
</dbReference>
<evidence type="ECO:0000313" key="2">
    <source>
        <dbReference type="Proteomes" id="UP000067523"/>
    </source>
</evidence>
<name>A0A0U2NTW9_9ENTE</name>
<dbReference type="RefSeq" id="WP_208928217.1">
    <property type="nucleotide sequence ID" value="NZ_CP013655.1"/>
</dbReference>
<organism evidence="1 2">
    <name type="scientific">Enterococcus rotai</name>
    <dbReference type="NCBI Taxonomy" id="118060"/>
    <lineage>
        <taxon>Bacteria</taxon>
        <taxon>Bacillati</taxon>
        <taxon>Bacillota</taxon>
        <taxon>Bacilli</taxon>
        <taxon>Lactobacillales</taxon>
        <taxon>Enterococcaceae</taxon>
        <taxon>Enterococcus</taxon>
    </lineage>
</organism>